<proteinExistence type="inferred from homology"/>
<evidence type="ECO:0000256" key="1">
    <source>
        <dbReference type="ARBA" id="ARBA00006477"/>
    </source>
</evidence>
<dbReference type="InterPro" id="IPR013785">
    <property type="entry name" value="Aldolase_TIM"/>
</dbReference>
<evidence type="ECO:0000259" key="4">
    <source>
        <dbReference type="Pfam" id="PF01488"/>
    </source>
</evidence>
<comment type="similarity">
    <text evidence="1">In the 2nd section; belongs to the type-I 3-dehydroquinase family.</text>
</comment>
<dbReference type="SUPFAM" id="SSF53223">
    <property type="entry name" value="Aminoacid dehydrogenase-like, N-terminal domain"/>
    <property type="match status" value="1"/>
</dbReference>
<dbReference type="Gene3D" id="3.20.20.70">
    <property type="entry name" value="Aldolase class I"/>
    <property type="match status" value="1"/>
</dbReference>
<organism evidence="7 8">
    <name type="scientific">Neocucurbitaria cava</name>
    <dbReference type="NCBI Taxonomy" id="798079"/>
    <lineage>
        <taxon>Eukaryota</taxon>
        <taxon>Fungi</taxon>
        <taxon>Dikarya</taxon>
        <taxon>Ascomycota</taxon>
        <taxon>Pezizomycotina</taxon>
        <taxon>Dothideomycetes</taxon>
        <taxon>Pleosporomycetidae</taxon>
        <taxon>Pleosporales</taxon>
        <taxon>Pleosporineae</taxon>
        <taxon>Cucurbitariaceae</taxon>
        <taxon>Neocucurbitaria</taxon>
    </lineage>
</organism>
<evidence type="ECO:0000256" key="3">
    <source>
        <dbReference type="SAM" id="MobiDB-lite"/>
    </source>
</evidence>
<dbReference type="EMBL" id="JAPEUY010000007">
    <property type="protein sequence ID" value="KAJ4371143.1"/>
    <property type="molecule type" value="Genomic_DNA"/>
</dbReference>
<keyword evidence="8" id="KW-1185">Reference proteome</keyword>
<comment type="similarity">
    <text evidence="2">In the N-terminal section; belongs to the shikimate kinase family.</text>
</comment>
<dbReference type="Proteomes" id="UP001140560">
    <property type="component" value="Unassembled WGS sequence"/>
</dbReference>
<dbReference type="SUPFAM" id="SSF51735">
    <property type="entry name" value="NAD(P)-binding Rossmann-fold domains"/>
    <property type="match status" value="1"/>
</dbReference>
<feature type="compositionally biased region" description="Low complexity" evidence="3">
    <location>
        <begin position="18"/>
        <end position="28"/>
    </location>
</feature>
<dbReference type="InterPro" id="IPR046346">
    <property type="entry name" value="Aminoacid_DH-like_N_sf"/>
</dbReference>
<dbReference type="InterPro" id="IPR031322">
    <property type="entry name" value="Shikimate/glucono_kinase"/>
</dbReference>
<evidence type="ECO:0000259" key="6">
    <source>
        <dbReference type="Pfam" id="PF18317"/>
    </source>
</evidence>
<dbReference type="PANTHER" id="PTHR21089">
    <property type="entry name" value="SHIKIMATE DEHYDROGENASE"/>
    <property type="match status" value="1"/>
</dbReference>
<evidence type="ECO:0000313" key="7">
    <source>
        <dbReference type="EMBL" id="KAJ4371143.1"/>
    </source>
</evidence>
<reference evidence="7" key="1">
    <citation type="submission" date="2022-10" db="EMBL/GenBank/DDBJ databases">
        <title>Tapping the CABI collections for fungal endophytes: first genome assemblies for Collariella, Neodidymelliopsis, Ascochyta clinopodiicola, Didymella pomorum, Didymosphaeria variabile, Neocosmospora piperis and Neocucurbitaria cava.</title>
        <authorList>
            <person name="Hill R."/>
        </authorList>
    </citation>
    <scope>NUCLEOTIDE SEQUENCE</scope>
    <source>
        <strain evidence="7">IMI 356814</strain>
    </source>
</reference>
<dbReference type="AlphaFoldDB" id="A0A9W9CMF1"/>
<dbReference type="OrthoDB" id="4415835at2759"/>
<dbReference type="GO" id="GO:0003855">
    <property type="term" value="F:3-dehydroquinate dehydratase activity"/>
    <property type="evidence" value="ECO:0007669"/>
    <property type="project" value="InterPro"/>
</dbReference>
<feature type="domain" description="Shikimate dehydrogenase substrate binding N-terminal" evidence="5">
    <location>
        <begin position="500"/>
        <end position="580"/>
    </location>
</feature>
<sequence>MLQPQRPRPSLEPRTRRAASASPTAPASYKPSVASPIRHDPNASIVLVGIRGTGLSTLAVIAASALHFRVFDAGQHFAHVTGVSRARYKATHGVAQYRREEMKLLRSLLLDNPYRAVIVCGPGAVEATGQALVTDYAQSHPVIYVSRDVQSIQQHLRLRDAGNISSLARLCTPTLRALSMWEFHNLSDVAGPSPYDAHQPGMNSPKSLALKQVEHDFLHLIRAITARPGRHEEREAHLRPSAVPVEDRLFTYALLIPLSIPDSLLAQVRPIDITADAIELVIPFAELCPTSSDFTHSAADYISRQYYTIRRYIRCPVIFHVQVDQKVGVDDEAYFNALYHGLHLAPEFLCVNLGCNEDMIRRLVSSKGTTKIIAQDMDTSAAPSGWNVQDFRHTVRLAERLGADMVRQCREATTIADNFAVRHIVDQAIASGEHKIPIIAYNTGHLGRMSRYLNSILSPVYEPLLEAEPAGLAPASLLTIRQTQSALYSSLLLDPMFFGIYGNNVSKSLSPAMHNAAFQFSGMPHEYRILQHSTIQGLGQLLHDPNCGGLSVTAPFKSEVIPLVDFMSREAKAIGAINTLIPLRSTSMRSLLDRNRAGPTVTLYGENTDWIGIHSCVHRNLSPINAVKNCTTGLVVGAGGMARAATYALIRLGVPTIFVHNRTRTSAENLIHQFQQHSLIRDGGEARHVTSPSPLNSREGSPYISGNHPNIRILENKADAWPDNVDYPTIVVSCVATRDVNGQSSVDTSLPSSWLASPTGGVVIELSYTPLETPLLKQIRHLDDQGWIAVDGLQVLPEQAKLQFELFTSRPAPIKLMRREVLKAYKERCDQETETLQRVFEPIGE</sequence>
<dbReference type="GO" id="GO:0019632">
    <property type="term" value="P:shikimate metabolic process"/>
    <property type="evidence" value="ECO:0007669"/>
    <property type="project" value="TreeGrafter"/>
</dbReference>
<comment type="caution">
    <text evidence="7">The sequence shown here is derived from an EMBL/GenBank/DDBJ whole genome shotgun (WGS) entry which is preliminary data.</text>
</comment>
<dbReference type="InterPro" id="IPR036291">
    <property type="entry name" value="NAD(P)-bd_dom_sf"/>
</dbReference>
<feature type="domain" description="Quinate/shikimate 5-dehydrogenase/glutamyl-tRNA reductase" evidence="4">
    <location>
        <begin position="632"/>
        <end position="677"/>
    </location>
</feature>
<evidence type="ECO:0000313" key="8">
    <source>
        <dbReference type="Proteomes" id="UP001140560"/>
    </source>
</evidence>
<evidence type="ECO:0000256" key="2">
    <source>
        <dbReference type="ARBA" id="ARBA00009349"/>
    </source>
</evidence>
<gene>
    <name evidence="7" type="ORF">N0V83_004359</name>
</gene>
<dbReference type="Pfam" id="PF01488">
    <property type="entry name" value="Shikimate_DH"/>
    <property type="match status" value="1"/>
</dbReference>
<dbReference type="Pfam" id="PF01202">
    <property type="entry name" value="SKI"/>
    <property type="match status" value="1"/>
</dbReference>
<accession>A0A9W9CMF1</accession>
<dbReference type="CDD" id="cd01065">
    <property type="entry name" value="NAD_bind_Shikimate_DH"/>
    <property type="match status" value="1"/>
</dbReference>
<dbReference type="Pfam" id="PF01487">
    <property type="entry name" value="DHquinase_I"/>
    <property type="match status" value="1"/>
</dbReference>
<dbReference type="CDD" id="cd00502">
    <property type="entry name" value="DHQase_I"/>
    <property type="match status" value="1"/>
</dbReference>
<evidence type="ECO:0000259" key="5">
    <source>
        <dbReference type="Pfam" id="PF08501"/>
    </source>
</evidence>
<dbReference type="Gene3D" id="3.40.50.10860">
    <property type="entry name" value="Leucine Dehydrogenase, chain A, domain 1"/>
    <property type="match status" value="1"/>
</dbReference>
<protein>
    <recommendedName>
        <fullName evidence="9">Quinate repressor protein</fullName>
    </recommendedName>
</protein>
<dbReference type="Gene3D" id="3.40.50.300">
    <property type="entry name" value="P-loop containing nucleotide triphosphate hydrolases"/>
    <property type="match status" value="1"/>
</dbReference>
<feature type="domain" description="SDH C-terminal" evidence="6">
    <location>
        <begin position="792"/>
        <end position="822"/>
    </location>
</feature>
<dbReference type="SUPFAM" id="SSF52540">
    <property type="entry name" value="P-loop containing nucleoside triphosphate hydrolases"/>
    <property type="match status" value="1"/>
</dbReference>
<dbReference type="InterPro" id="IPR001381">
    <property type="entry name" value="DHquinase_I"/>
</dbReference>
<dbReference type="GO" id="GO:0009423">
    <property type="term" value="P:chorismate biosynthetic process"/>
    <property type="evidence" value="ECO:0007669"/>
    <property type="project" value="TreeGrafter"/>
</dbReference>
<dbReference type="InterPro" id="IPR013708">
    <property type="entry name" value="Shikimate_DH-bd_N"/>
</dbReference>
<dbReference type="PANTHER" id="PTHR21089:SF1">
    <property type="entry name" value="BIFUNCTIONAL 3-DEHYDROQUINATE DEHYDRATASE_SHIKIMATE DEHYDROGENASE, CHLOROPLASTIC"/>
    <property type="match status" value="1"/>
</dbReference>
<dbReference type="Pfam" id="PF08501">
    <property type="entry name" value="Shikimate_dh_N"/>
    <property type="match status" value="1"/>
</dbReference>
<dbReference type="PRINTS" id="PR01100">
    <property type="entry name" value="SHIKIMTKNASE"/>
</dbReference>
<dbReference type="Pfam" id="PF18317">
    <property type="entry name" value="SDH_C"/>
    <property type="match status" value="1"/>
</dbReference>
<name>A0A9W9CMF1_9PLEO</name>
<dbReference type="GO" id="GO:0004764">
    <property type="term" value="F:shikimate 3-dehydrogenase (NADP+) activity"/>
    <property type="evidence" value="ECO:0007669"/>
    <property type="project" value="InterPro"/>
</dbReference>
<dbReference type="InterPro" id="IPR022893">
    <property type="entry name" value="Shikimate_DH_fam"/>
</dbReference>
<dbReference type="InterPro" id="IPR041121">
    <property type="entry name" value="SDH_C"/>
</dbReference>
<dbReference type="InterPro" id="IPR027417">
    <property type="entry name" value="P-loop_NTPase"/>
</dbReference>
<feature type="region of interest" description="Disordered" evidence="3">
    <location>
        <begin position="1"/>
        <end position="35"/>
    </location>
</feature>
<evidence type="ECO:0008006" key="9">
    <source>
        <dbReference type="Google" id="ProtNLM"/>
    </source>
</evidence>
<dbReference type="Gene3D" id="3.40.50.720">
    <property type="entry name" value="NAD(P)-binding Rossmann-like Domain"/>
    <property type="match status" value="1"/>
</dbReference>
<dbReference type="SUPFAM" id="SSF51569">
    <property type="entry name" value="Aldolase"/>
    <property type="match status" value="1"/>
</dbReference>
<dbReference type="InterPro" id="IPR006151">
    <property type="entry name" value="Shikm_DH/Glu-tRNA_Rdtase"/>
</dbReference>